<feature type="region of interest" description="Disordered" evidence="1">
    <location>
        <begin position="75"/>
        <end position="94"/>
    </location>
</feature>
<feature type="non-terminal residue" evidence="2">
    <location>
        <position position="1"/>
    </location>
</feature>
<name>A0A9P7PV25_9HYPO</name>
<dbReference type="Proteomes" id="UP000732380">
    <property type="component" value="Unassembled WGS sequence"/>
</dbReference>
<sequence>MWAPLPDGSPQTLTVATGQPDGLNNSGLHLRCCTRHEVKCESGGGSTHYNLQSDTDARYAAELAKKMIWFPEPALFSPPKKLSAKKDKKDEKPI</sequence>
<feature type="compositionally biased region" description="Polar residues" evidence="1">
    <location>
        <begin position="9"/>
        <end position="21"/>
    </location>
</feature>
<dbReference type="AlphaFoldDB" id="A0A9P7PV25"/>
<protein>
    <submittedName>
        <fullName evidence="2">Uncharacterized protein</fullName>
    </submittedName>
</protein>
<dbReference type="EMBL" id="SRQM01000690">
    <property type="protein sequence ID" value="KAG6106865.1"/>
    <property type="molecule type" value="Genomic_DNA"/>
</dbReference>
<evidence type="ECO:0000256" key="1">
    <source>
        <dbReference type="SAM" id="MobiDB-lite"/>
    </source>
</evidence>
<accession>A0A9P7PV25</accession>
<comment type="caution">
    <text evidence="2">The sequence shown here is derived from an EMBL/GenBank/DDBJ whole genome shotgun (WGS) entry which is preliminary data.</text>
</comment>
<evidence type="ECO:0000313" key="2">
    <source>
        <dbReference type="EMBL" id="KAG6106865.1"/>
    </source>
</evidence>
<feature type="compositionally biased region" description="Basic and acidic residues" evidence="1">
    <location>
        <begin position="84"/>
        <end position="94"/>
    </location>
</feature>
<gene>
    <name evidence="2" type="ORF">E4U13_007216</name>
</gene>
<keyword evidence="3" id="KW-1185">Reference proteome</keyword>
<feature type="region of interest" description="Disordered" evidence="1">
    <location>
        <begin position="1"/>
        <end position="21"/>
    </location>
</feature>
<organism evidence="2 3">
    <name type="scientific">Claviceps humidiphila</name>
    <dbReference type="NCBI Taxonomy" id="1294629"/>
    <lineage>
        <taxon>Eukaryota</taxon>
        <taxon>Fungi</taxon>
        <taxon>Dikarya</taxon>
        <taxon>Ascomycota</taxon>
        <taxon>Pezizomycotina</taxon>
        <taxon>Sordariomycetes</taxon>
        <taxon>Hypocreomycetidae</taxon>
        <taxon>Hypocreales</taxon>
        <taxon>Clavicipitaceae</taxon>
        <taxon>Claviceps</taxon>
    </lineage>
</organism>
<reference evidence="2 3" key="1">
    <citation type="journal article" date="2020" name="bioRxiv">
        <title>Whole genome comparisons of ergot fungi reveals the divergence and evolution of species within the genus Claviceps are the result of varying mechanisms driving genome evolution and host range expansion.</title>
        <authorList>
            <person name="Wyka S.A."/>
            <person name="Mondo S.J."/>
            <person name="Liu M."/>
            <person name="Dettman J."/>
            <person name="Nalam V."/>
            <person name="Broders K.D."/>
        </authorList>
    </citation>
    <scope>NUCLEOTIDE SEQUENCE [LARGE SCALE GENOMIC DNA]</scope>
    <source>
        <strain evidence="2 3">LM576</strain>
    </source>
</reference>
<evidence type="ECO:0000313" key="3">
    <source>
        <dbReference type="Proteomes" id="UP000732380"/>
    </source>
</evidence>
<proteinExistence type="predicted"/>